<dbReference type="GO" id="GO:0004674">
    <property type="term" value="F:protein serine/threonine kinase activity"/>
    <property type="evidence" value="ECO:0007669"/>
    <property type="project" value="TreeGrafter"/>
</dbReference>
<dbReference type="InterPro" id="IPR012893">
    <property type="entry name" value="HipA-like_C"/>
</dbReference>
<name>A0A0S2LYV6_9MICC</name>
<evidence type="ECO:0000259" key="5">
    <source>
        <dbReference type="Pfam" id="PF13657"/>
    </source>
</evidence>
<dbReference type="Pfam" id="PF07804">
    <property type="entry name" value="HipA_C"/>
    <property type="match status" value="1"/>
</dbReference>
<dbReference type="InterPro" id="IPR052028">
    <property type="entry name" value="HipA_Ser/Thr_kinase"/>
</dbReference>
<reference evidence="6 7" key="2">
    <citation type="journal article" date="2016" name="J. Biotechnol.">
        <title>Complete genome sequence of Arthrobacter alpinus ERGS4:06, a yellow pigmented bacterium tolerant to cold and radiations isolated from Sikkim Himalaya.</title>
        <authorList>
            <person name="Kumar R."/>
            <person name="Singh D."/>
            <person name="Swarnkar M.K."/>
            <person name="Singh A.K."/>
            <person name="Kumar S."/>
        </authorList>
    </citation>
    <scope>NUCLEOTIDE SEQUENCE [LARGE SCALE GENOMIC DNA]</scope>
    <source>
        <strain evidence="6 7">ERGS4:06</strain>
    </source>
</reference>
<evidence type="ECO:0000256" key="2">
    <source>
        <dbReference type="ARBA" id="ARBA00022679"/>
    </source>
</evidence>
<dbReference type="PANTHER" id="PTHR37419">
    <property type="entry name" value="SERINE/THREONINE-PROTEIN KINASE TOXIN HIPA"/>
    <property type="match status" value="1"/>
</dbReference>
<sequence>MSTKFEVFLHSRHVGVLSRSDADLSFQYDADVVSEYGVNSPCLSLSLPVSDIPIGGPQVSLYFDKLLPGDIARSKPTIGITGAVQVRPAGEFAEALPESLTLTDQDLAIAIESTVMLRRNGDEWALPGNNLPATHLVKTVRPSDYTGPHLLPSEEWALRVARTAGLRAAEAYIETLAGREALIVTRFDLSPGGEVLHSEDFFQALALDEVDVFEESQAGLPSRLTRLVTIAAPHSIDEEEFKRDLLRAVTFNLLIGNGDAHSKNYSIGTAPGFIDSRGLVFLGGFEAGIHCLKLDRC</sequence>
<dbReference type="Proteomes" id="UP000059574">
    <property type="component" value="Chromosome"/>
</dbReference>
<dbReference type="EMBL" id="CP013200">
    <property type="protein sequence ID" value="ALO66653.1"/>
    <property type="molecule type" value="Genomic_DNA"/>
</dbReference>
<evidence type="ECO:0000313" key="7">
    <source>
        <dbReference type="Proteomes" id="UP000059574"/>
    </source>
</evidence>
<comment type="similarity">
    <text evidence="1">Belongs to the HipA Ser/Thr kinase family.</text>
</comment>
<evidence type="ECO:0008006" key="8">
    <source>
        <dbReference type="Google" id="ProtNLM"/>
    </source>
</evidence>
<keyword evidence="2" id="KW-0808">Transferase</keyword>
<dbReference type="InterPro" id="IPR017508">
    <property type="entry name" value="HipA_N1"/>
</dbReference>
<dbReference type="Pfam" id="PF13657">
    <property type="entry name" value="Couple_hipA"/>
    <property type="match status" value="1"/>
</dbReference>
<proteinExistence type="inferred from homology"/>
<evidence type="ECO:0000313" key="6">
    <source>
        <dbReference type="EMBL" id="ALO66653.1"/>
    </source>
</evidence>
<keyword evidence="3" id="KW-0418">Kinase</keyword>
<dbReference type="AlphaFoldDB" id="A0A0S2LYV6"/>
<reference evidence="7" key="1">
    <citation type="submission" date="2015-11" db="EMBL/GenBank/DDBJ databases">
        <authorList>
            <person name="Kumar R."/>
            <person name="Singh D."/>
            <person name="Swarnkar M.K."/>
            <person name="Singh A.K."/>
            <person name="Kumar S."/>
        </authorList>
    </citation>
    <scope>NUCLEOTIDE SEQUENCE [LARGE SCALE GENOMIC DNA]</scope>
    <source>
        <strain evidence="7">ERGS4:06</strain>
    </source>
</reference>
<organism evidence="6 7">
    <name type="scientific">Arthrobacter alpinus</name>
    <dbReference type="NCBI Taxonomy" id="656366"/>
    <lineage>
        <taxon>Bacteria</taxon>
        <taxon>Bacillati</taxon>
        <taxon>Actinomycetota</taxon>
        <taxon>Actinomycetes</taxon>
        <taxon>Micrococcales</taxon>
        <taxon>Micrococcaceae</taxon>
        <taxon>Arthrobacter</taxon>
    </lineage>
</organism>
<evidence type="ECO:0000256" key="3">
    <source>
        <dbReference type="ARBA" id="ARBA00022777"/>
    </source>
</evidence>
<feature type="domain" description="HipA-like C-terminal" evidence="4">
    <location>
        <begin position="130"/>
        <end position="267"/>
    </location>
</feature>
<dbReference type="GO" id="GO:0005829">
    <property type="term" value="C:cytosol"/>
    <property type="evidence" value="ECO:0007669"/>
    <property type="project" value="TreeGrafter"/>
</dbReference>
<feature type="domain" description="HipA N-terminal subdomain 1" evidence="5">
    <location>
        <begin position="6"/>
        <end position="70"/>
    </location>
</feature>
<dbReference type="PANTHER" id="PTHR37419:SF1">
    <property type="entry name" value="SERINE_THREONINE-PROTEIN KINASE TOXIN HIPA"/>
    <property type="match status" value="1"/>
</dbReference>
<dbReference type="NCBIfam" id="TIGR03071">
    <property type="entry name" value="couple_hipA"/>
    <property type="match status" value="1"/>
</dbReference>
<gene>
    <name evidence="6" type="ORF">AS189_09315</name>
</gene>
<evidence type="ECO:0000256" key="1">
    <source>
        <dbReference type="ARBA" id="ARBA00010164"/>
    </source>
</evidence>
<protein>
    <recommendedName>
        <fullName evidence="8">Serine/threonine-protein kinase HipA</fullName>
    </recommendedName>
</protein>
<evidence type="ECO:0000259" key="4">
    <source>
        <dbReference type="Pfam" id="PF07804"/>
    </source>
</evidence>
<dbReference type="RefSeq" id="WP_062287887.1">
    <property type="nucleotide sequence ID" value="NZ_CP013200.1"/>
</dbReference>
<accession>A0A0S2LYV6</accession>